<feature type="domain" description="Mechanosensitive ion channel MscS" evidence="7">
    <location>
        <begin position="196"/>
        <end position="262"/>
    </location>
</feature>
<accession>A0ABU7ZA43</accession>
<comment type="caution">
    <text evidence="8">The sequence shown here is derived from an EMBL/GenBank/DDBJ whole genome shotgun (WGS) entry which is preliminary data.</text>
</comment>
<keyword evidence="3 6" id="KW-1133">Transmembrane helix</keyword>
<evidence type="ECO:0000256" key="2">
    <source>
        <dbReference type="ARBA" id="ARBA00022692"/>
    </source>
</evidence>
<feature type="region of interest" description="Disordered" evidence="5">
    <location>
        <begin position="359"/>
        <end position="566"/>
    </location>
</feature>
<dbReference type="Proteomes" id="UP001310387">
    <property type="component" value="Unassembled WGS sequence"/>
</dbReference>
<dbReference type="InterPro" id="IPR023408">
    <property type="entry name" value="MscS_beta-dom_sf"/>
</dbReference>
<feature type="compositionally biased region" description="Basic and acidic residues" evidence="5">
    <location>
        <begin position="371"/>
        <end position="388"/>
    </location>
</feature>
<feature type="transmembrane region" description="Helical" evidence="6">
    <location>
        <begin position="29"/>
        <end position="50"/>
    </location>
</feature>
<dbReference type="Pfam" id="PF00924">
    <property type="entry name" value="MS_channel_2nd"/>
    <property type="match status" value="1"/>
</dbReference>
<dbReference type="PANTHER" id="PTHR30566">
    <property type="entry name" value="YNAI-RELATED MECHANOSENSITIVE ION CHANNEL"/>
    <property type="match status" value="1"/>
</dbReference>
<feature type="compositionally biased region" description="Gly residues" evidence="5">
    <location>
        <begin position="556"/>
        <end position="566"/>
    </location>
</feature>
<proteinExistence type="predicted"/>
<dbReference type="PANTHER" id="PTHR30566:SF25">
    <property type="entry name" value="INNER MEMBRANE PROTEIN"/>
    <property type="match status" value="1"/>
</dbReference>
<dbReference type="InterPro" id="IPR010920">
    <property type="entry name" value="LSM_dom_sf"/>
</dbReference>
<evidence type="ECO:0000256" key="3">
    <source>
        <dbReference type="ARBA" id="ARBA00022989"/>
    </source>
</evidence>
<evidence type="ECO:0000313" key="9">
    <source>
        <dbReference type="Proteomes" id="UP001310387"/>
    </source>
</evidence>
<keyword evidence="2 6" id="KW-0812">Transmembrane</keyword>
<evidence type="ECO:0000256" key="6">
    <source>
        <dbReference type="SAM" id="Phobius"/>
    </source>
</evidence>
<keyword evidence="4 6" id="KW-0472">Membrane</keyword>
<evidence type="ECO:0000256" key="5">
    <source>
        <dbReference type="SAM" id="MobiDB-lite"/>
    </source>
</evidence>
<feature type="transmembrane region" description="Helical" evidence="6">
    <location>
        <begin position="147"/>
        <end position="168"/>
    </location>
</feature>
<dbReference type="SUPFAM" id="SSF50182">
    <property type="entry name" value="Sm-like ribonucleoproteins"/>
    <property type="match status" value="1"/>
</dbReference>
<dbReference type="Gene3D" id="2.30.30.60">
    <property type="match status" value="1"/>
</dbReference>
<reference evidence="8" key="1">
    <citation type="journal article" date="2024" name="Antonie Van Leeuwenhoek">
        <title>Isoptericola haloaureus sp. nov., a dimorphic actinobacterium isolated from mangrove sediments of southeast India, implicating biosaline agricultural significance through nitrogen fixation and salt tolerance genes.</title>
        <authorList>
            <person name="Prathaban M."/>
            <person name="Prathiviraj R."/>
            <person name="Ravichandran M."/>
            <person name="Natarajan S.D."/>
            <person name="Sobanaa M."/>
            <person name="Hari Krishna Kumar S."/>
            <person name="Chandrasekar V."/>
            <person name="Selvin J."/>
        </authorList>
    </citation>
    <scope>NUCLEOTIDE SEQUENCE</scope>
    <source>
        <strain evidence="8">MP1014</strain>
    </source>
</reference>
<name>A0ABU7ZA43_9MICO</name>
<feature type="compositionally biased region" description="Basic and acidic residues" evidence="5">
    <location>
        <begin position="520"/>
        <end position="534"/>
    </location>
</feature>
<dbReference type="RefSeq" id="WP_332902711.1">
    <property type="nucleotide sequence ID" value="NZ_JBAGLP010000118.1"/>
</dbReference>
<dbReference type="EMBL" id="JBAGLP010000118">
    <property type="protein sequence ID" value="MEG3616213.1"/>
    <property type="molecule type" value="Genomic_DNA"/>
</dbReference>
<feature type="transmembrane region" description="Helical" evidence="6">
    <location>
        <begin position="71"/>
        <end position="89"/>
    </location>
</feature>
<evidence type="ECO:0000256" key="4">
    <source>
        <dbReference type="ARBA" id="ARBA00023136"/>
    </source>
</evidence>
<comment type="subcellular location">
    <subcellularLocation>
        <location evidence="1">Membrane</location>
    </subcellularLocation>
</comment>
<gene>
    <name evidence="8" type="ORF">V5O49_13855</name>
</gene>
<evidence type="ECO:0000256" key="1">
    <source>
        <dbReference type="ARBA" id="ARBA00004370"/>
    </source>
</evidence>
<dbReference type="InterPro" id="IPR006685">
    <property type="entry name" value="MscS_channel_2nd"/>
</dbReference>
<evidence type="ECO:0000259" key="7">
    <source>
        <dbReference type="Pfam" id="PF00924"/>
    </source>
</evidence>
<dbReference type="Gene3D" id="1.10.287.1260">
    <property type="match status" value="1"/>
</dbReference>
<feature type="transmembrane region" description="Helical" evidence="6">
    <location>
        <begin position="101"/>
        <end position="121"/>
    </location>
</feature>
<keyword evidence="9" id="KW-1185">Reference proteome</keyword>
<reference evidence="8" key="2">
    <citation type="submission" date="2024-02" db="EMBL/GenBank/DDBJ databases">
        <authorList>
            <person name="Prathaban M."/>
            <person name="Mythili R."/>
            <person name="Sharmila Devi N."/>
            <person name="Sobanaa M."/>
            <person name="Prathiviraj R."/>
            <person name="Selvin J."/>
        </authorList>
    </citation>
    <scope>NUCLEOTIDE SEQUENCE</scope>
    <source>
        <strain evidence="8">MP1014</strain>
    </source>
</reference>
<organism evidence="8 9">
    <name type="scientific">Isoptericola haloaureus</name>
    <dbReference type="NCBI Taxonomy" id="1542902"/>
    <lineage>
        <taxon>Bacteria</taxon>
        <taxon>Bacillati</taxon>
        <taxon>Actinomycetota</taxon>
        <taxon>Actinomycetes</taxon>
        <taxon>Micrococcales</taxon>
        <taxon>Promicromonosporaceae</taxon>
        <taxon>Isoptericola</taxon>
    </lineage>
</organism>
<protein>
    <submittedName>
        <fullName evidence="8">Mechanosensitive ion channel domain-containing protein</fullName>
    </submittedName>
</protein>
<sequence length="566" mass="61799">MLWDVDGGGIDEQTVDDTVEATVSLTVTLIWAGAAIVVAYVLVTVVSALIRRLARRRPLLRDMATRLRKPLRALLMTIAVWVAVTLSAHQDQAWYGFVQHSLLIATILAGSWLLGAMAFVVEDRTLARIAGSHDDRHKRRVETQISVIRRFTVAVVVVLAIAAVLLTFPQMRAAGASILASAGLLSLVAGLAAQSSLANTFAGMQIAFTDAIRVDDVVVLEGEFGRIEEITLTYVVVHVWDDRRIILPSTYFTTTPFENWTRRAADLLGTVELDVDFRAPLPAMRAELDRILHASSLWDRRLGILEVTSATEGYVRVRALVSAQDSPTLWDLRCTVREGLVAWLQREAPYAIPRSRFEEADSVLPPADAAEPDRATTDEPEPAPRTDADADAEQSSTDEPAAQDEGVIVVEGRSAAAGPRRSSVRDRGLLRRIRRHHGDSGTVPAAPVPEHAEQTVVLESVDRPGLYSGSESAEERSRTFNGPGQDVIEEREENAERRLTGEIPIDEPGAATPDDPDAPLDDRARERHAGQDPEHPEDDDPHRRMRRTGLSRDSGEGGPVDGGDGG</sequence>
<evidence type="ECO:0000313" key="8">
    <source>
        <dbReference type="EMBL" id="MEG3616213.1"/>
    </source>
</evidence>